<reference evidence="2" key="2">
    <citation type="submission" date="2022-01" db="EMBL/GenBank/DDBJ databases">
        <authorList>
            <person name="Yamashiro T."/>
            <person name="Shiraishi A."/>
            <person name="Satake H."/>
            <person name="Nakayama K."/>
        </authorList>
    </citation>
    <scope>NUCLEOTIDE SEQUENCE</scope>
</reference>
<accession>A0ABQ5EWH7</accession>
<keyword evidence="3" id="KW-1185">Reference proteome</keyword>
<feature type="compositionally biased region" description="Polar residues" evidence="1">
    <location>
        <begin position="1"/>
        <end position="15"/>
    </location>
</feature>
<protein>
    <submittedName>
        <fullName evidence="2">Uncharacterized protein</fullName>
    </submittedName>
</protein>
<name>A0ABQ5EWH7_9ASTR</name>
<feature type="region of interest" description="Disordered" evidence="1">
    <location>
        <begin position="1"/>
        <end position="26"/>
    </location>
</feature>
<sequence length="120" mass="12901">MHTQGNNKPNHSPNPTLAIASRRSSDREIDSKGELNLEAKGGYVIWLGHVGGLEDDEEGLVDVLVKLETSYGELDGPCGVSIQGELVDIVKSRVEYSGSRLGMKRTLEASLNLLLLLGNG</sequence>
<organism evidence="2 3">
    <name type="scientific">Tanacetum coccineum</name>
    <dbReference type="NCBI Taxonomy" id="301880"/>
    <lineage>
        <taxon>Eukaryota</taxon>
        <taxon>Viridiplantae</taxon>
        <taxon>Streptophyta</taxon>
        <taxon>Embryophyta</taxon>
        <taxon>Tracheophyta</taxon>
        <taxon>Spermatophyta</taxon>
        <taxon>Magnoliopsida</taxon>
        <taxon>eudicotyledons</taxon>
        <taxon>Gunneridae</taxon>
        <taxon>Pentapetalae</taxon>
        <taxon>asterids</taxon>
        <taxon>campanulids</taxon>
        <taxon>Asterales</taxon>
        <taxon>Asteraceae</taxon>
        <taxon>Asteroideae</taxon>
        <taxon>Anthemideae</taxon>
        <taxon>Anthemidinae</taxon>
        <taxon>Tanacetum</taxon>
    </lineage>
</organism>
<evidence type="ECO:0000256" key="1">
    <source>
        <dbReference type="SAM" id="MobiDB-lite"/>
    </source>
</evidence>
<proteinExistence type="predicted"/>
<reference evidence="2" key="1">
    <citation type="journal article" date="2022" name="Int. J. Mol. Sci.">
        <title>Draft Genome of Tanacetum Coccineum: Genomic Comparison of Closely Related Tanacetum-Family Plants.</title>
        <authorList>
            <person name="Yamashiro T."/>
            <person name="Shiraishi A."/>
            <person name="Nakayama K."/>
            <person name="Satake H."/>
        </authorList>
    </citation>
    <scope>NUCLEOTIDE SEQUENCE</scope>
</reference>
<dbReference type="Proteomes" id="UP001151760">
    <property type="component" value="Unassembled WGS sequence"/>
</dbReference>
<dbReference type="EMBL" id="BQNB010016754">
    <property type="protein sequence ID" value="GJT55406.1"/>
    <property type="molecule type" value="Genomic_DNA"/>
</dbReference>
<evidence type="ECO:0000313" key="3">
    <source>
        <dbReference type="Proteomes" id="UP001151760"/>
    </source>
</evidence>
<gene>
    <name evidence="2" type="ORF">Tco_0990460</name>
</gene>
<comment type="caution">
    <text evidence="2">The sequence shown here is derived from an EMBL/GenBank/DDBJ whole genome shotgun (WGS) entry which is preliminary data.</text>
</comment>
<evidence type="ECO:0000313" key="2">
    <source>
        <dbReference type="EMBL" id="GJT55406.1"/>
    </source>
</evidence>